<dbReference type="SUPFAM" id="SSF56935">
    <property type="entry name" value="Porins"/>
    <property type="match status" value="1"/>
</dbReference>
<organism evidence="11 12">
    <name type="scientific">Caldimonas mangrovi</name>
    <dbReference type="NCBI Taxonomy" id="2944811"/>
    <lineage>
        <taxon>Bacteria</taxon>
        <taxon>Pseudomonadati</taxon>
        <taxon>Pseudomonadota</taxon>
        <taxon>Betaproteobacteria</taxon>
        <taxon>Burkholderiales</taxon>
        <taxon>Sphaerotilaceae</taxon>
        <taxon>Caldimonas</taxon>
    </lineage>
</organism>
<comment type="subcellular location">
    <subcellularLocation>
        <location evidence="1">Cell outer membrane</location>
        <topology evidence="1">Multi-pass membrane protein</topology>
    </subcellularLocation>
</comment>
<dbReference type="Pfam" id="PF02264">
    <property type="entry name" value="LamB"/>
    <property type="match status" value="1"/>
</dbReference>
<gene>
    <name evidence="11" type="ORF">M8A51_10615</name>
</gene>
<evidence type="ECO:0000256" key="1">
    <source>
        <dbReference type="ARBA" id="ARBA00004571"/>
    </source>
</evidence>
<keyword evidence="8" id="KW-0472">Membrane</keyword>
<keyword evidence="9" id="KW-0998">Cell outer membrane</keyword>
<dbReference type="Proteomes" id="UP001165541">
    <property type="component" value="Unassembled WGS sequence"/>
</dbReference>
<feature type="signal peptide" evidence="10">
    <location>
        <begin position="1"/>
        <end position="22"/>
    </location>
</feature>
<sequence>MTFRFRLLPLAAALMASAPAFAQKVPIDFHGYFRSGVGGSSGGGDQACFQLPGAPKKYRLGNECETYGELSLNATVMEVENGPKFNIGTMLAFSVPNHQDWEQFDPSWREVYVEAVGIGEGAFSKASLWAGKRYYDRHDVHINDFYYWSNSGPGAGIENVDVGLGKLSYALRRNAAGDRTQLLGHDLRWKDIPVNTNGTLTVGLDVRHRHSDRGIKNAGGQGLTVQHQQTKIFNDGYNKLALQYGKGALSNLDHSFPALDADKSDNSWRIVESVVWQPSTGLPLAGMATLVYEDRDIEGASGKWLSFGVRPVYFFNDRWSGAVELGHDQFKPDSGAKQNLTKLTLAAQYGTAKNFWARPVFRLFWTHAKWNSGAQAAADDNENLVGTAVSSTGVFGSKKSGSTFGVQAEVWW</sequence>
<keyword evidence="10" id="KW-0732">Signal</keyword>
<keyword evidence="4" id="KW-1134">Transmembrane beta strand</keyword>
<dbReference type="InterPro" id="IPR050286">
    <property type="entry name" value="G_neg_Bact_CarbUptk_Porin"/>
</dbReference>
<evidence type="ECO:0000256" key="4">
    <source>
        <dbReference type="ARBA" id="ARBA00022452"/>
    </source>
</evidence>
<accession>A0ABT0YMN0</accession>
<feature type="chain" id="PRO_5046546233" evidence="10">
    <location>
        <begin position="23"/>
        <end position="412"/>
    </location>
</feature>
<evidence type="ECO:0000256" key="3">
    <source>
        <dbReference type="ARBA" id="ARBA00022448"/>
    </source>
</evidence>
<evidence type="ECO:0000256" key="10">
    <source>
        <dbReference type="SAM" id="SignalP"/>
    </source>
</evidence>
<evidence type="ECO:0000256" key="6">
    <source>
        <dbReference type="ARBA" id="ARBA00023065"/>
    </source>
</evidence>
<protein>
    <submittedName>
        <fullName evidence="11">Carbohydrate porin</fullName>
    </submittedName>
</protein>
<dbReference type="RefSeq" id="WP_251778191.1">
    <property type="nucleotide sequence ID" value="NZ_JAMKFE010000005.1"/>
</dbReference>
<evidence type="ECO:0000256" key="2">
    <source>
        <dbReference type="ARBA" id="ARBA00007055"/>
    </source>
</evidence>
<dbReference type="EMBL" id="JAMKFE010000005">
    <property type="protein sequence ID" value="MCM5679985.1"/>
    <property type="molecule type" value="Genomic_DNA"/>
</dbReference>
<evidence type="ECO:0000256" key="5">
    <source>
        <dbReference type="ARBA" id="ARBA00022692"/>
    </source>
</evidence>
<evidence type="ECO:0000313" key="11">
    <source>
        <dbReference type="EMBL" id="MCM5679985.1"/>
    </source>
</evidence>
<dbReference type="PANTHER" id="PTHR38762">
    <property type="entry name" value="CRYPTIC OUTER MEMBRANE PORIN BGLH-RELATED"/>
    <property type="match status" value="1"/>
</dbReference>
<keyword evidence="6" id="KW-0406">Ion transport</keyword>
<keyword evidence="12" id="KW-1185">Reference proteome</keyword>
<keyword evidence="7" id="KW-0626">Porin</keyword>
<dbReference type="InterPro" id="IPR003192">
    <property type="entry name" value="Porin_LamB"/>
</dbReference>
<evidence type="ECO:0000256" key="7">
    <source>
        <dbReference type="ARBA" id="ARBA00023114"/>
    </source>
</evidence>
<reference evidence="11" key="1">
    <citation type="submission" date="2022-05" db="EMBL/GenBank/DDBJ databases">
        <title>Schlegelella sp. nov., isolated from mangrove soil.</title>
        <authorList>
            <person name="Liu Y."/>
            <person name="Ge X."/>
            <person name="Liu W."/>
        </authorList>
    </citation>
    <scope>NUCLEOTIDE SEQUENCE</scope>
    <source>
        <strain evidence="11">S2-27</strain>
    </source>
</reference>
<name>A0ABT0YMN0_9BURK</name>
<evidence type="ECO:0000256" key="9">
    <source>
        <dbReference type="ARBA" id="ARBA00023237"/>
    </source>
</evidence>
<keyword evidence="3" id="KW-0813">Transport</keyword>
<proteinExistence type="inferred from homology"/>
<keyword evidence="5" id="KW-0812">Transmembrane</keyword>
<dbReference type="PANTHER" id="PTHR38762:SF1">
    <property type="entry name" value="CRYPTIC OUTER MEMBRANE PORIN BGLH-RELATED"/>
    <property type="match status" value="1"/>
</dbReference>
<evidence type="ECO:0000313" key="12">
    <source>
        <dbReference type="Proteomes" id="UP001165541"/>
    </source>
</evidence>
<comment type="caution">
    <text evidence="11">The sequence shown here is derived from an EMBL/GenBank/DDBJ whole genome shotgun (WGS) entry which is preliminary data.</text>
</comment>
<dbReference type="InterPro" id="IPR036998">
    <property type="entry name" value="Porin_LamB_sf"/>
</dbReference>
<comment type="similarity">
    <text evidence="2">Belongs to the porin LamB (TC 1.B.3) family.</text>
</comment>
<dbReference type="Gene3D" id="2.40.170.10">
    <property type="entry name" value="Porin, LamB type"/>
    <property type="match status" value="1"/>
</dbReference>
<evidence type="ECO:0000256" key="8">
    <source>
        <dbReference type="ARBA" id="ARBA00023136"/>
    </source>
</evidence>